<dbReference type="Proteomes" id="UP000001036">
    <property type="component" value="Chromosome"/>
</dbReference>
<dbReference type="GO" id="GO:0005886">
    <property type="term" value="C:plasma membrane"/>
    <property type="evidence" value="ECO:0007669"/>
    <property type="project" value="UniProtKB-SubCell"/>
</dbReference>
<dbReference type="AlphaFoldDB" id="B3PH24"/>
<keyword evidence="11" id="KW-1185">Reference proteome</keyword>
<organism evidence="10 11">
    <name type="scientific">Cellvibrio japonicus (strain Ueda107)</name>
    <name type="common">Pseudomonas fluorescens subsp. cellulosa</name>
    <dbReference type="NCBI Taxonomy" id="498211"/>
    <lineage>
        <taxon>Bacteria</taxon>
        <taxon>Pseudomonadati</taxon>
        <taxon>Pseudomonadota</taxon>
        <taxon>Gammaproteobacteria</taxon>
        <taxon>Cellvibrionales</taxon>
        <taxon>Cellvibrionaceae</taxon>
        <taxon>Cellvibrio</taxon>
    </lineage>
</organism>
<dbReference type="Gene3D" id="1.10.3720.10">
    <property type="entry name" value="MetI-like"/>
    <property type="match status" value="2"/>
</dbReference>
<feature type="transmembrane region" description="Helical" evidence="8">
    <location>
        <begin position="140"/>
        <end position="160"/>
    </location>
</feature>
<dbReference type="InterPro" id="IPR000515">
    <property type="entry name" value="MetI-like"/>
</dbReference>
<dbReference type="PANTHER" id="PTHR43357:SF3">
    <property type="entry name" value="FE(3+)-TRANSPORT SYSTEM PERMEASE PROTEIN FBPB 2"/>
    <property type="match status" value="1"/>
</dbReference>
<feature type="transmembrane region" description="Helical" evidence="8">
    <location>
        <begin position="12"/>
        <end position="35"/>
    </location>
</feature>
<evidence type="ECO:0000313" key="11">
    <source>
        <dbReference type="Proteomes" id="UP000001036"/>
    </source>
</evidence>
<dbReference type="CDD" id="cd06261">
    <property type="entry name" value="TM_PBP2"/>
    <property type="match status" value="2"/>
</dbReference>
<dbReference type="HOGENOM" id="CLU_021838_0_2_6"/>
<evidence type="ECO:0000256" key="7">
    <source>
        <dbReference type="ARBA" id="ARBA00023136"/>
    </source>
</evidence>
<protein>
    <submittedName>
        <fullName evidence="10">Binding-protein-dependent transport systems inner membrane component domain protein</fullName>
    </submittedName>
</protein>
<accession>B3PH24</accession>
<evidence type="ECO:0000256" key="3">
    <source>
        <dbReference type="ARBA" id="ARBA00022475"/>
    </source>
</evidence>
<dbReference type="STRING" id="498211.CJA_3619"/>
<keyword evidence="7 8" id="KW-0472">Membrane</keyword>
<evidence type="ECO:0000259" key="9">
    <source>
        <dbReference type="PROSITE" id="PS50928"/>
    </source>
</evidence>
<evidence type="ECO:0000256" key="2">
    <source>
        <dbReference type="ARBA" id="ARBA00022448"/>
    </source>
</evidence>
<gene>
    <name evidence="10" type="ordered locus">CJA_3619</name>
</gene>
<evidence type="ECO:0000256" key="6">
    <source>
        <dbReference type="ARBA" id="ARBA00022989"/>
    </source>
</evidence>
<name>B3PH24_CELJU</name>
<dbReference type="FunFam" id="1.10.3720.10:FF:000088">
    <property type="entry name" value="Iron(III) ABC transporter, permease protein"/>
    <property type="match status" value="1"/>
</dbReference>
<feature type="domain" description="ABC transmembrane type-1" evidence="9">
    <location>
        <begin position="332"/>
        <end position="539"/>
    </location>
</feature>
<dbReference type="GO" id="GO:0055085">
    <property type="term" value="P:transmembrane transport"/>
    <property type="evidence" value="ECO:0007669"/>
    <property type="project" value="InterPro"/>
</dbReference>
<feature type="transmembrane region" description="Helical" evidence="8">
    <location>
        <begin position="288"/>
        <end position="313"/>
    </location>
</feature>
<dbReference type="PANTHER" id="PTHR43357">
    <property type="entry name" value="INNER MEMBRANE ABC TRANSPORTER PERMEASE PROTEIN YDCV"/>
    <property type="match status" value="1"/>
</dbReference>
<dbReference type="KEGG" id="cja:CJA_3619"/>
<dbReference type="eggNOG" id="COG1178">
    <property type="taxonomic scope" value="Bacteria"/>
</dbReference>
<comment type="similarity">
    <text evidence="8">Belongs to the binding-protein-dependent transport system permease family.</text>
</comment>
<keyword evidence="2 8" id="KW-0813">Transport</keyword>
<comment type="subcellular location">
    <subcellularLocation>
        <location evidence="1">Cell inner membrane</location>
        <topology evidence="1">Multi-pass membrane protein</topology>
    </subcellularLocation>
    <subcellularLocation>
        <location evidence="8">Cell membrane</location>
        <topology evidence="8">Multi-pass membrane protein</topology>
    </subcellularLocation>
</comment>
<evidence type="ECO:0000256" key="8">
    <source>
        <dbReference type="RuleBase" id="RU363032"/>
    </source>
</evidence>
<evidence type="ECO:0000256" key="4">
    <source>
        <dbReference type="ARBA" id="ARBA00022519"/>
    </source>
</evidence>
<feature type="transmembrane region" description="Helical" evidence="8">
    <location>
        <begin position="517"/>
        <end position="539"/>
    </location>
</feature>
<keyword evidence="6 8" id="KW-1133">Transmembrane helix</keyword>
<evidence type="ECO:0000256" key="1">
    <source>
        <dbReference type="ARBA" id="ARBA00004429"/>
    </source>
</evidence>
<feature type="transmembrane region" description="Helical" evidence="8">
    <location>
        <begin position="333"/>
        <end position="356"/>
    </location>
</feature>
<keyword evidence="3" id="KW-1003">Cell membrane</keyword>
<feature type="transmembrane region" description="Helical" evidence="8">
    <location>
        <begin position="58"/>
        <end position="82"/>
    </location>
</feature>
<dbReference type="SUPFAM" id="SSF161098">
    <property type="entry name" value="MetI-like"/>
    <property type="match status" value="2"/>
</dbReference>
<dbReference type="InterPro" id="IPR035906">
    <property type="entry name" value="MetI-like_sf"/>
</dbReference>
<evidence type="ECO:0000256" key="5">
    <source>
        <dbReference type="ARBA" id="ARBA00022692"/>
    </source>
</evidence>
<feature type="transmembrane region" description="Helical" evidence="8">
    <location>
        <begin position="368"/>
        <end position="394"/>
    </location>
</feature>
<dbReference type="Pfam" id="PF00528">
    <property type="entry name" value="BPD_transp_1"/>
    <property type="match status" value="1"/>
</dbReference>
<proteinExistence type="inferred from homology"/>
<feature type="transmembrane region" description="Helical" evidence="8">
    <location>
        <begin position="89"/>
        <end position="110"/>
    </location>
</feature>
<sequence length="551" mass="58389">MYARLTTASIGWWLASLLPACLVLLPVLSLVGYALEGSGELWPHLRAYVLPQALSQTLGLLVGVGCLVIVLGTGSAWLVTAYQFPGRRLLSWALLLPLAVPSYIVAYVYLDILHPIGPLQTGLRELLGYSSPREFRLPDIRSLGGCILLLGLVLYPYVYLPARALFLMQAAGVLDAARTLGAGPGRSFFHIALPLVRPAVAVGASLALMEAINDIGAAELLGVRTLTVSVYATWVNRSSLPGAAQIALFMLVLVVSLMVLERWVRRHRQYAASARQSRHLTAHPVRGAGWLLVAAAWLLVGLGFVLPATHLLLSSVERISAMGVDASLLDKTVNTLLFAAIATLIAAVIAFVLAYSLRLARANPAMGLLVRIAGLGYAIPGTVLAIGLLGPLGWFDDWLDNRSQALLGVSAGLALSGTGAALVYAYVARFLAIGAGSLEAGFHKIPLSLDDAARSLGRGELARARLIHWPLSRPALTAAMLLIFVDCMKELPATLLLRPLNVDTLATHLYGEASRGSYESGAIAALLIVLAGVLPIILLSRYGSGAQAQPG</sequence>
<feature type="domain" description="ABC transmembrane type-1" evidence="9">
    <location>
        <begin position="54"/>
        <end position="259"/>
    </location>
</feature>
<keyword evidence="5 8" id="KW-0812">Transmembrane</keyword>
<dbReference type="PROSITE" id="PS50928">
    <property type="entry name" value="ABC_TM1"/>
    <property type="match status" value="2"/>
</dbReference>
<keyword evidence="4" id="KW-0997">Cell inner membrane</keyword>
<evidence type="ECO:0000313" key="10">
    <source>
        <dbReference type="EMBL" id="ACE83880.1"/>
    </source>
</evidence>
<feature type="transmembrane region" description="Helical" evidence="8">
    <location>
        <begin position="240"/>
        <end position="260"/>
    </location>
</feature>
<feature type="transmembrane region" description="Helical" evidence="8">
    <location>
        <begin position="406"/>
        <end position="427"/>
    </location>
</feature>
<reference evidence="10 11" key="1">
    <citation type="journal article" date="2008" name="J. Bacteriol.">
        <title>Insights into plant cell wall degradation from the genome sequence of the soil bacterium Cellvibrio japonicus.</title>
        <authorList>
            <person name="Deboy R.T."/>
            <person name="Mongodin E.F."/>
            <person name="Fouts D.E."/>
            <person name="Tailford L.E."/>
            <person name="Khouri H."/>
            <person name="Emerson J.B."/>
            <person name="Mohamoud Y."/>
            <person name="Watkins K."/>
            <person name="Henrissat B."/>
            <person name="Gilbert H.J."/>
            <person name="Nelson K.E."/>
        </authorList>
    </citation>
    <scope>NUCLEOTIDE SEQUENCE [LARGE SCALE GENOMIC DNA]</scope>
    <source>
        <strain evidence="10 11">Ueda107</strain>
    </source>
</reference>
<dbReference type="EMBL" id="CP000934">
    <property type="protein sequence ID" value="ACE83880.1"/>
    <property type="molecule type" value="Genomic_DNA"/>
</dbReference>